<gene>
    <name evidence="11" type="ORF">CDAUBV1_LOCUS12264</name>
</gene>
<keyword evidence="5" id="KW-0547">Nucleotide-binding</keyword>
<dbReference type="EMBL" id="CAXLJL010000434">
    <property type="protein sequence ID" value="CAL5137779.1"/>
    <property type="molecule type" value="Genomic_DNA"/>
</dbReference>
<dbReference type="Proteomes" id="UP001497525">
    <property type="component" value="Unassembled WGS sequence"/>
</dbReference>
<feature type="transmembrane region" description="Helical" evidence="9">
    <location>
        <begin position="115"/>
        <end position="140"/>
    </location>
</feature>
<feature type="domain" description="ABC transmembrane type-1" evidence="10">
    <location>
        <begin position="426"/>
        <end position="493"/>
    </location>
</feature>
<dbReference type="GO" id="GO:0016020">
    <property type="term" value="C:membrane"/>
    <property type="evidence" value="ECO:0007669"/>
    <property type="project" value="InterPro"/>
</dbReference>
<dbReference type="Gene3D" id="1.20.1560.10">
    <property type="entry name" value="ABC transporter type 1, transmembrane domain"/>
    <property type="match status" value="1"/>
</dbReference>
<evidence type="ECO:0000313" key="11">
    <source>
        <dbReference type="EMBL" id="CAL5137779.1"/>
    </source>
</evidence>
<reference evidence="11" key="1">
    <citation type="submission" date="2024-06" db="EMBL/GenBank/DDBJ databases">
        <authorList>
            <person name="Liu X."/>
            <person name="Lenzi L."/>
            <person name="Haldenby T S."/>
            <person name="Uol C."/>
        </authorList>
    </citation>
    <scope>NUCLEOTIDE SEQUENCE</scope>
</reference>
<evidence type="ECO:0000256" key="8">
    <source>
        <dbReference type="ARBA" id="ARBA00023136"/>
    </source>
</evidence>
<keyword evidence="3 9" id="KW-0812">Transmembrane</keyword>
<feature type="transmembrane region" description="Helical" evidence="9">
    <location>
        <begin position="345"/>
        <end position="364"/>
    </location>
</feature>
<evidence type="ECO:0000256" key="9">
    <source>
        <dbReference type="SAM" id="Phobius"/>
    </source>
</evidence>
<dbReference type="GO" id="GO:0012505">
    <property type="term" value="C:endomembrane system"/>
    <property type="evidence" value="ECO:0007669"/>
    <property type="project" value="UniProtKB-SubCell"/>
</dbReference>
<dbReference type="SUPFAM" id="SSF90123">
    <property type="entry name" value="ABC transporter transmembrane region"/>
    <property type="match status" value="1"/>
</dbReference>
<feature type="transmembrane region" description="Helical" evidence="9">
    <location>
        <begin position="475"/>
        <end position="493"/>
    </location>
</feature>
<evidence type="ECO:0000256" key="4">
    <source>
        <dbReference type="ARBA" id="ARBA00022737"/>
    </source>
</evidence>
<evidence type="ECO:0000256" key="3">
    <source>
        <dbReference type="ARBA" id="ARBA00022692"/>
    </source>
</evidence>
<feature type="transmembrane region" description="Helical" evidence="9">
    <location>
        <begin position="87"/>
        <end position="109"/>
    </location>
</feature>
<dbReference type="InterPro" id="IPR036640">
    <property type="entry name" value="ABC1_TM_sf"/>
</dbReference>
<dbReference type="PANTHER" id="PTHR24223">
    <property type="entry name" value="ATP-BINDING CASSETTE SUB-FAMILY C"/>
    <property type="match status" value="1"/>
</dbReference>
<protein>
    <recommendedName>
        <fullName evidence="10">ABC transmembrane type-1 domain-containing protein</fullName>
    </recommendedName>
</protein>
<organism evidence="11 12">
    <name type="scientific">Calicophoron daubneyi</name>
    <name type="common">Rumen fluke</name>
    <name type="synonym">Paramphistomum daubneyi</name>
    <dbReference type="NCBI Taxonomy" id="300641"/>
    <lineage>
        <taxon>Eukaryota</taxon>
        <taxon>Metazoa</taxon>
        <taxon>Spiralia</taxon>
        <taxon>Lophotrochozoa</taxon>
        <taxon>Platyhelminthes</taxon>
        <taxon>Trematoda</taxon>
        <taxon>Digenea</taxon>
        <taxon>Plagiorchiida</taxon>
        <taxon>Pronocephalata</taxon>
        <taxon>Paramphistomoidea</taxon>
        <taxon>Paramphistomidae</taxon>
        <taxon>Calicophoron</taxon>
    </lineage>
</organism>
<dbReference type="PANTHER" id="PTHR24223:SF443">
    <property type="entry name" value="MULTIDRUG-RESISTANCE LIKE PROTEIN 1, ISOFORM I"/>
    <property type="match status" value="1"/>
</dbReference>
<dbReference type="GO" id="GO:0005524">
    <property type="term" value="F:ATP binding"/>
    <property type="evidence" value="ECO:0007669"/>
    <property type="project" value="UniProtKB-KW"/>
</dbReference>
<evidence type="ECO:0000313" key="12">
    <source>
        <dbReference type="Proteomes" id="UP001497525"/>
    </source>
</evidence>
<feature type="transmembrane region" description="Helical" evidence="9">
    <location>
        <begin position="45"/>
        <end position="66"/>
    </location>
</feature>
<name>A0AAV2TNA8_CALDB</name>
<accession>A0AAV2TNA8</accession>
<evidence type="ECO:0000256" key="1">
    <source>
        <dbReference type="ARBA" id="ARBA00004127"/>
    </source>
</evidence>
<dbReference type="InterPro" id="IPR011527">
    <property type="entry name" value="ABC1_TM_dom"/>
</dbReference>
<evidence type="ECO:0000256" key="2">
    <source>
        <dbReference type="ARBA" id="ARBA00022448"/>
    </source>
</evidence>
<proteinExistence type="predicted"/>
<keyword evidence="6" id="KW-0067">ATP-binding</keyword>
<feature type="transmembrane region" description="Helical" evidence="9">
    <location>
        <begin position="376"/>
        <end position="396"/>
    </location>
</feature>
<comment type="caution">
    <text evidence="11">The sequence shown here is derived from an EMBL/GenBank/DDBJ whole genome shotgun (WGS) entry which is preliminary data.</text>
</comment>
<evidence type="ECO:0000256" key="7">
    <source>
        <dbReference type="ARBA" id="ARBA00022989"/>
    </source>
</evidence>
<feature type="transmembrane region" description="Helical" evidence="9">
    <location>
        <begin position="152"/>
        <end position="171"/>
    </location>
</feature>
<evidence type="ECO:0000256" key="6">
    <source>
        <dbReference type="ARBA" id="ARBA00022840"/>
    </source>
</evidence>
<evidence type="ECO:0000259" key="10">
    <source>
        <dbReference type="PROSITE" id="PS50929"/>
    </source>
</evidence>
<keyword evidence="8 9" id="KW-0472">Membrane</keyword>
<comment type="subcellular location">
    <subcellularLocation>
        <location evidence="1">Endomembrane system</location>
        <topology evidence="1">Multi-pass membrane protein</topology>
    </subcellularLocation>
</comment>
<sequence>MSFVRVNKVFARICGEEKPYWEFMNITLSWDTDQPDLSRCFQMTIMFWLSVFLLVIGISVRVLILVKQGPVIRYTLWKPRVLHISKQLFLGFLITSDIMYIKLVCSVVPEEVGDIYTLLTLTNSTINMFLWILMSMVIYYELLKGAGIYPFYFYYWFYLSVAAAINLRTSILHGTNGVFYRLEEAAASLRLAGALGLLMLNSFVGASSEELDIWKPSKEDQGLIDESRQKPICPQEKASYLSVLFYMWFTKLTITGLRRPVQFDDLWRLRSEFRSACIMSKVVRVWSKLLAEKSPSQHEQSTVRPILSTVLPKLRFRHIQKTSSPSLVLALAASTWSLFITAGLYHLAFALLNFAIPIFISKLIQFITIRNSGALVYMWHGYLYAAGLSALAIIRTLFIQQALLMCFSVGMNVRSAVMGLAYRKVKLMRFKDERIKLLDQTLAGIRVIKMFAWEPAFGERITELRNQEVRYIRSIAYLNAIIASTLLCAPLLMRRSTFMNAPWVGIRNISYSKT</sequence>
<dbReference type="GO" id="GO:0140359">
    <property type="term" value="F:ABC-type transporter activity"/>
    <property type="evidence" value="ECO:0007669"/>
    <property type="project" value="InterPro"/>
</dbReference>
<keyword evidence="4" id="KW-0677">Repeat</keyword>
<evidence type="ECO:0000256" key="5">
    <source>
        <dbReference type="ARBA" id="ARBA00022741"/>
    </source>
</evidence>
<keyword evidence="2" id="KW-0813">Transport</keyword>
<feature type="transmembrane region" description="Helical" evidence="9">
    <location>
        <begin position="402"/>
        <end position="422"/>
    </location>
</feature>
<dbReference type="PROSITE" id="PS50929">
    <property type="entry name" value="ABC_TM1F"/>
    <property type="match status" value="1"/>
</dbReference>
<dbReference type="AlphaFoldDB" id="A0AAV2TNA8"/>
<keyword evidence="7 9" id="KW-1133">Transmembrane helix</keyword>
<dbReference type="InterPro" id="IPR050173">
    <property type="entry name" value="ABC_transporter_C-like"/>
</dbReference>